<keyword evidence="2" id="KW-1185">Reference proteome</keyword>
<evidence type="ECO:0000313" key="1">
    <source>
        <dbReference type="EMBL" id="KAL1246540.1"/>
    </source>
</evidence>
<evidence type="ECO:0000313" key="2">
    <source>
        <dbReference type="Proteomes" id="UP001558613"/>
    </source>
</evidence>
<proteinExistence type="predicted"/>
<dbReference type="Proteomes" id="UP001558613">
    <property type="component" value="Unassembled WGS sequence"/>
</dbReference>
<protein>
    <submittedName>
        <fullName evidence="1">Uncharacterized protein</fullName>
    </submittedName>
</protein>
<accession>A0ABR3L2M1</accession>
<dbReference type="EMBL" id="JAYMGO010000227">
    <property type="protein sequence ID" value="KAL1246540.1"/>
    <property type="molecule type" value="Genomic_DNA"/>
</dbReference>
<sequence length="90" mass="10186">MCLDAHEERCHCHPNKTTFGRQLNTPSNVPISVLDCTLWRMNPSYFSWPHGTFRPVKRSATTMETTEGPTLGRSGSDTVLTEDGHYLEYA</sequence>
<comment type="caution">
    <text evidence="1">The sequence shown here is derived from an EMBL/GenBank/DDBJ whole genome shotgun (WGS) entry which is preliminary data.</text>
</comment>
<organism evidence="1 2">
    <name type="scientific">Cirrhinus molitorella</name>
    <name type="common">mud carp</name>
    <dbReference type="NCBI Taxonomy" id="172907"/>
    <lineage>
        <taxon>Eukaryota</taxon>
        <taxon>Metazoa</taxon>
        <taxon>Chordata</taxon>
        <taxon>Craniata</taxon>
        <taxon>Vertebrata</taxon>
        <taxon>Euteleostomi</taxon>
        <taxon>Actinopterygii</taxon>
        <taxon>Neopterygii</taxon>
        <taxon>Teleostei</taxon>
        <taxon>Ostariophysi</taxon>
        <taxon>Cypriniformes</taxon>
        <taxon>Cyprinidae</taxon>
        <taxon>Labeoninae</taxon>
        <taxon>Labeonini</taxon>
        <taxon>Cirrhinus</taxon>
    </lineage>
</organism>
<gene>
    <name evidence="1" type="ORF">QQF64_034585</name>
</gene>
<name>A0ABR3L2M1_9TELE</name>
<reference evidence="1 2" key="1">
    <citation type="submission" date="2023-09" db="EMBL/GenBank/DDBJ databases">
        <authorList>
            <person name="Wang M."/>
        </authorList>
    </citation>
    <scope>NUCLEOTIDE SEQUENCE [LARGE SCALE GENOMIC DNA]</scope>
    <source>
        <strain evidence="1">GT-2023</strain>
        <tissue evidence="1">Liver</tissue>
    </source>
</reference>